<accession>A0A5N8X1T4</accession>
<proteinExistence type="predicted"/>
<sequence length="314" mass="34721">MPRPGLRFAAAALSLALGAAAGNGTAHAFSGGNHERITRAALPWESRSLTAMADADSGAIVANDKGSYFDQGFLHCDNADYLDSRYGPNYPRTREQANTELIACIRGSVTRFKQAVAAADGLVDADGKVKPREVDLNTPCAWNEQPDRAKCTVYENLGRGWHAIEDFYSHSNWADQAGPYPIGVHNPPGLKKETLPEFFSVRRYSAMSEREWTQDATSHIPLDLSTGCYPDLESTHKRADCTGRTTHDNDLSKDTMGYNRSRIDSNFDRAVQGATNDVKRQWQDFQDELRQRYGSRGDTMICALTHDDPAHTCS</sequence>
<evidence type="ECO:0000256" key="1">
    <source>
        <dbReference type="SAM" id="SignalP"/>
    </source>
</evidence>
<keyword evidence="1" id="KW-0732">Signal</keyword>
<dbReference type="EMBL" id="VMNX01000164">
    <property type="protein sequence ID" value="MPY52986.1"/>
    <property type="molecule type" value="Genomic_DNA"/>
</dbReference>
<feature type="chain" id="PRO_5024306109" description="CinY protein" evidence="1">
    <location>
        <begin position="29"/>
        <end position="314"/>
    </location>
</feature>
<evidence type="ECO:0000313" key="3">
    <source>
        <dbReference type="Proteomes" id="UP000373149"/>
    </source>
</evidence>
<evidence type="ECO:0008006" key="4">
    <source>
        <dbReference type="Google" id="ProtNLM"/>
    </source>
</evidence>
<reference evidence="2 3" key="1">
    <citation type="submission" date="2019-09" db="EMBL/GenBank/DDBJ databases">
        <authorList>
            <person name="Duangmal K."/>
            <person name="Teo W.F.A."/>
            <person name="Lipun K."/>
        </authorList>
    </citation>
    <scope>NUCLEOTIDE SEQUENCE [LARGE SCALE GENOMIC DNA]</scope>
    <source>
        <strain evidence="2 3">K1PN6</strain>
    </source>
</reference>
<dbReference type="AlphaFoldDB" id="A0A5N8X1T4"/>
<comment type="caution">
    <text evidence="2">The sequence shown here is derived from an EMBL/GenBank/DDBJ whole genome shotgun (WGS) entry which is preliminary data.</text>
</comment>
<feature type="signal peptide" evidence="1">
    <location>
        <begin position="1"/>
        <end position="28"/>
    </location>
</feature>
<protein>
    <recommendedName>
        <fullName evidence="4">CinY protein</fullName>
    </recommendedName>
</protein>
<name>A0A5N8X1T4_9ACTN</name>
<keyword evidence="3" id="KW-1185">Reference proteome</keyword>
<evidence type="ECO:0000313" key="2">
    <source>
        <dbReference type="EMBL" id="MPY52986.1"/>
    </source>
</evidence>
<dbReference type="Proteomes" id="UP000373149">
    <property type="component" value="Unassembled WGS sequence"/>
</dbReference>
<dbReference type="RefSeq" id="WP_152867160.1">
    <property type="nucleotide sequence ID" value="NZ_VMNX01000164.1"/>
</dbReference>
<organism evidence="2 3">
    <name type="scientific">Streptomyces acidicola</name>
    <dbReference type="NCBI Taxonomy" id="2596892"/>
    <lineage>
        <taxon>Bacteria</taxon>
        <taxon>Bacillati</taxon>
        <taxon>Actinomycetota</taxon>
        <taxon>Actinomycetes</taxon>
        <taxon>Kitasatosporales</taxon>
        <taxon>Streptomycetaceae</taxon>
        <taxon>Streptomyces</taxon>
    </lineage>
</organism>
<gene>
    <name evidence="2" type="ORF">FPZ41_32255</name>
</gene>